<dbReference type="KEGG" id="lvi:G7068_10585"/>
<evidence type="ECO:0000256" key="1">
    <source>
        <dbReference type="SAM" id="SignalP"/>
    </source>
</evidence>
<evidence type="ECO:0008006" key="4">
    <source>
        <dbReference type="Google" id="ProtNLM"/>
    </source>
</evidence>
<evidence type="ECO:0000313" key="2">
    <source>
        <dbReference type="EMBL" id="QIK63590.1"/>
    </source>
</evidence>
<organism evidence="2 3">
    <name type="scientific">Leucobacter viscericola</name>
    <dbReference type="NCBI Taxonomy" id="2714935"/>
    <lineage>
        <taxon>Bacteria</taxon>
        <taxon>Bacillati</taxon>
        <taxon>Actinomycetota</taxon>
        <taxon>Actinomycetes</taxon>
        <taxon>Micrococcales</taxon>
        <taxon>Microbacteriaceae</taxon>
        <taxon>Leucobacter</taxon>
    </lineage>
</organism>
<name>A0A6G7XG52_9MICO</name>
<feature type="signal peptide" evidence="1">
    <location>
        <begin position="1"/>
        <end position="24"/>
    </location>
</feature>
<accession>A0A6G7XG52</accession>
<dbReference type="EMBL" id="CP049863">
    <property type="protein sequence ID" value="QIK63590.1"/>
    <property type="molecule type" value="Genomic_DNA"/>
</dbReference>
<gene>
    <name evidence="2" type="ORF">G7068_10585</name>
</gene>
<reference evidence="2 3" key="1">
    <citation type="submission" date="2020-03" db="EMBL/GenBank/DDBJ databases">
        <title>Leucobacter sp. nov., isolated from beetles.</title>
        <authorList>
            <person name="Hyun D.-W."/>
            <person name="Bae J.-W."/>
        </authorList>
    </citation>
    <scope>NUCLEOTIDE SEQUENCE [LARGE SCALE GENOMIC DNA]</scope>
    <source>
        <strain evidence="2 3">HDW9C</strain>
    </source>
</reference>
<sequence length="195" mass="20786">MTIMVLLSAVAVGLASSIVFPASAAHAAAPSPCKSITTRVTTKERFVTETCFSNPVKVSKTFRSGYKQVFQANGVKNVRATCKSDKSSTTTYSINASVSAEGSAWIFAKVSATISGGASWSTSTSVGSSFSFDIPKGKRAACELGVEVTQFRTDKTTTYKKLARSNGRLLSRSSTTYRIYGVAPARTSIWKSYVL</sequence>
<dbReference type="Proteomes" id="UP000502677">
    <property type="component" value="Chromosome"/>
</dbReference>
<feature type="chain" id="PRO_5039335560" description="Ig-like domain-containing protein" evidence="1">
    <location>
        <begin position="25"/>
        <end position="195"/>
    </location>
</feature>
<keyword evidence="1" id="KW-0732">Signal</keyword>
<evidence type="ECO:0000313" key="3">
    <source>
        <dbReference type="Proteomes" id="UP000502677"/>
    </source>
</evidence>
<keyword evidence="3" id="KW-1185">Reference proteome</keyword>
<dbReference type="RefSeq" id="WP_166291859.1">
    <property type="nucleotide sequence ID" value="NZ_CP049863.1"/>
</dbReference>
<proteinExistence type="predicted"/>
<protein>
    <recommendedName>
        <fullName evidence="4">Ig-like domain-containing protein</fullName>
    </recommendedName>
</protein>
<dbReference type="AlphaFoldDB" id="A0A6G7XG52"/>